<dbReference type="GO" id="GO:0016787">
    <property type="term" value="F:hydrolase activity"/>
    <property type="evidence" value="ECO:0007669"/>
    <property type="project" value="UniProtKB-KW"/>
</dbReference>
<sequence length="965" mass="110732">MKYIVFTFTFFIGFITMLKNVYIVNTKKSNLPDFEIFTSQNQAIILYDIKGSSLDSISAYLLAEDIYQVTNYKPKVITKIKEAKGNVIVIGSIKSKLIGNFLNQKELSSSFKNQWESYLYKTISNPNKKIKKALVISGTNARGVAYGVFNISKKIGVNPWYWWADVPVKQSKELILKQLDFYSKSPSVKYRGIFLNDEDWGLQPWAAKTIEPETGDIGPKTYSKIFELLLRLNANTIWPAMHPSTKAFFYYPNNAKIAEAYQIVIGTSHAEPMLCNNVDEWNKQAFGDFNYVTNKTNVINYWENRVKNAKNLNAIYTMGMRGVHDSGMEGVKNNYEAVQLLDGIISDQRTLLKKHINPKVETIPQAFTVYKEVLDLYKAGLKVPDDITLVWTDDNYGYIRALSNIEEQKRSGGSGVYYHASYWGRPHDYLWLDTTNPHLIREEMMKAYNLNNRTIWILNVGDIKPAEYSTQLFLDIAYDAEKFQNSKYTTSHQQQFFDDIFGKAFSKNITKIKETYYQLAFERKPEFMGWSQTEPTTQIFNTQYNPFSNNDEITQRINAYETIEKEVNSIENELPNTLKSAFMQLVSYPVKGASNMNKKFLYRDKALAYAKQGRKSASIYKNLSNEAFLNIEHLTENYNQLSNGKWNGIMDMKPRRLPVYENPTIEFPESHSKELVGVSIEDTLKTLQGLNCLPTYYVGDSKSYFIDVYLKNSESGTWQIKQHPNWIKTSKISGVLNTSEALEERIYISIDWDSWIKTGKPSTETLIIQTNSEEIPIQIHISNSYKNITQNSFVEKNGYAILYANQYSQIKNKENLSWQEISGLGHSKSVMQSSPLHASSSTNHENAPVLEYEIYTETITNKANITLVAIPTHPLTTDGELKVAVQWNDEPIQIVNFKTEGRSSEWKENVLSNKAIKQIHVPIKNTGKQNLIIYMIDAGVLLDYFVLNTSGKKTLPYKLPNETKL</sequence>
<keyword evidence="1 3" id="KW-0378">Hydrolase</keyword>
<dbReference type="InterPro" id="IPR031924">
    <property type="entry name" value="GH115"/>
</dbReference>
<evidence type="ECO:0000256" key="1">
    <source>
        <dbReference type="ARBA" id="ARBA00022801"/>
    </source>
</evidence>
<dbReference type="SUPFAM" id="SSF55545">
    <property type="entry name" value="beta-N-acetylhexosaminidase-like domain"/>
    <property type="match status" value="1"/>
</dbReference>
<keyword evidence="4" id="KW-1185">Reference proteome</keyword>
<dbReference type="PANTHER" id="PTHR37842:SF2">
    <property type="entry name" value="GYLCOSYL HYDROLASE 115 C-TERMINAL DOMAIN-CONTAINING PROTEIN"/>
    <property type="match status" value="1"/>
</dbReference>
<organism evidence="3 4">
    <name type="scientific">Mariniflexile jejuense</name>
    <dbReference type="NCBI Taxonomy" id="1173582"/>
    <lineage>
        <taxon>Bacteria</taxon>
        <taxon>Pseudomonadati</taxon>
        <taxon>Bacteroidota</taxon>
        <taxon>Flavobacteriia</taxon>
        <taxon>Flavobacteriales</taxon>
        <taxon>Flavobacteriaceae</taxon>
        <taxon>Mariniflexile</taxon>
    </lineage>
</organism>
<gene>
    <name evidence="3" type="ORF">ACFQ1R_08585</name>
</gene>
<evidence type="ECO:0000259" key="2">
    <source>
        <dbReference type="Pfam" id="PF17829"/>
    </source>
</evidence>
<dbReference type="EMBL" id="JBHTJI010000001">
    <property type="protein sequence ID" value="MFD0990151.1"/>
    <property type="molecule type" value="Genomic_DNA"/>
</dbReference>
<evidence type="ECO:0000313" key="4">
    <source>
        <dbReference type="Proteomes" id="UP001597061"/>
    </source>
</evidence>
<dbReference type="PANTHER" id="PTHR37842">
    <property type="match status" value="1"/>
</dbReference>
<dbReference type="Gene3D" id="1.20.58.2150">
    <property type="match status" value="1"/>
</dbReference>
<dbReference type="RefSeq" id="WP_379925746.1">
    <property type="nucleotide sequence ID" value="NZ_JBHTJI010000001.1"/>
</dbReference>
<dbReference type="Pfam" id="PF17829">
    <property type="entry name" value="GH115_C"/>
    <property type="match status" value="1"/>
</dbReference>
<evidence type="ECO:0000313" key="3">
    <source>
        <dbReference type="EMBL" id="MFD0990151.1"/>
    </source>
</evidence>
<dbReference type="InterPro" id="IPR029018">
    <property type="entry name" value="Hex-like_dom2"/>
</dbReference>
<protein>
    <submittedName>
        <fullName evidence="3">Glycosyl hydrolase 115 family protein</fullName>
    </submittedName>
</protein>
<dbReference type="Gene3D" id="3.30.379.10">
    <property type="entry name" value="Chitobiase/beta-hexosaminidase domain 2-like"/>
    <property type="match status" value="1"/>
</dbReference>
<proteinExistence type="predicted"/>
<reference evidence="4" key="1">
    <citation type="journal article" date="2019" name="Int. J. Syst. Evol. Microbiol.">
        <title>The Global Catalogue of Microorganisms (GCM) 10K type strain sequencing project: providing services to taxonomists for standard genome sequencing and annotation.</title>
        <authorList>
            <consortium name="The Broad Institute Genomics Platform"/>
            <consortium name="The Broad Institute Genome Sequencing Center for Infectious Disease"/>
            <person name="Wu L."/>
            <person name="Ma J."/>
        </authorList>
    </citation>
    <scope>NUCLEOTIDE SEQUENCE [LARGE SCALE GENOMIC DNA]</scope>
    <source>
        <strain evidence="4">CCUG 62414</strain>
    </source>
</reference>
<feature type="domain" description="Gylcosyl hydrolase 115 C-terminal" evidence="2">
    <location>
        <begin position="793"/>
        <end position="953"/>
    </location>
</feature>
<dbReference type="Pfam" id="PF15979">
    <property type="entry name" value="Glyco_hydro_115"/>
    <property type="match status" value="1"/>
</dbReference>
<name>A0ABW3JIQ1_9FLAO</name>
<dbReference type="InterPro" id="IPR042301">
    <property type="entry name" value="GH115_sf"/>
</dbReference>
<dbReference type="Gene3D" id="3.20.20.520">
    <property type="entry name" value="Glycosyl hydrolase family 115"/>
    <property type="match status" value="1"/>
</dbReference>
<dbReference type="InterPro" id="IPR041437">
    <property type="entry name" value="GH115_C"/>
</dbReference>
<dbReference type="Gene3D" id="2.60.120.1620">
    <property type="match status" value="1"/>
</dbReference>
<accession>A0ABW3JIQ1</accession>
<dbReference type="Proteomes" id="UP001597061">
    <property type="component" value="Unassembled WGS sequence"/>
</dbReference>
<comment type="caution">
    <text evidence="3">The sequence shown here is derived from an EMBL/GenBank/DDBJ whole genome shotgun (WGS) entry which is preliminary data.</text>
</comment>